<sequence>MKSFIRVVELWVPDRTRTQLEFGGSLCGAEFTEFRTVSENALCAYDEGLPGKAWASGHPVILTRLANSTFKRADEAIEAGLTCAVALPVLAGEFLTAVLVLLCGDDAKHIGAIELWHNDPDKSHEMALVDGYYGTADKFEFNSRHTRFARGFGLPGRTWKAGAPLIIKDLDNSRGFLRREEASEIGIDCGVGIPYPVGDQTWVVTLLSAAATPIARRFEIWVPDEARSALVFHSGECSDHADLDALYAGKTIRRGEGSIGGAWATGMPALNEHLKQDGSIAAAMARASGMTQAVALPVIDNVRLKAVLAWYL</sequence>
<dbReference type="Proteomes" id="UP001315278">
    <property type="component" value="Unassembled WGS sequence"/>
</dbReference>
<evidence type="ECO:0000313" key="1">
    <source>
        <dbReference type="EMBL" id="MBR0795899.1"/>
    </source>
</evidence>
<evidence type="ECO:0000313" key="2">
    <source>
        <dbReference type="Proteomes" id="UP001315278"/>
    </source>
</evidence>
<reference evidence="2" key="1">
    <citation type="journal article" date="2021" name="ISME J.">
        <title>Evolutionary origin and ecological implication of a unique nif island in free-living Bradyrhizobium lineages.</title>
        <authorList>
            <person name="Tao J."/>
        </authorList>
    </citation>
    <scope>NUCLEOTIDE SEQUENCE [LARGE SCALE GENOMIC DNA]</scope>
    <source>
        <strain evidence="2">SZCCT0434</strain>
    </source>
</reference>
<accession>A0ABS5FGI4</accession>
<dbReference type="Gene3D" id="3.30.450.40">
    <property type="match status" value="3"/>
</dbReference>
<organism evidence="1 2">
    <name type="scientific">Bradyrhizobium jicamae</name>
    <dbReference type="NCBI Taxonomy" id="280332"/>
    <lineage>
        <taxon>Bacteria</taxon>
        <taxon>Pseudomonadati</taxon>
        <taxon>Pseudomonadota</taxon>
        <taxon>Alphaproteobacteria</taxon>
        <taxon>Hyphomicrobiales</taxon>
        <taxon>Nitrobacteraceae</taxon>
        <taxon>Bradyrhizobium</taxon>
    </lineage>
</organism>
<dbReference type="EMBL" id="JAFCJH010000009">
    <property type="protein sequence ID" value="MBR0795899.1"/>
    <property type="molecule type" value="Genomic_DNA"/>
</dbReference>
<name>A0ABS5FGI4_9BRAD</name>
<proteinExistence type="predicted"/>
<comment type="caution">
    <text evidence="1">The sequence shown here is derived from an EMBL/GenBank/DDBJ whole genome shotgun (WGS) entry which is preliminary data.</text>
</comment>
<keyword evidence="2" id="KW-1185">Reference proteome</keyword>
<protein>
    <submittedName>
        <fullName evidence="1">GAF domain-containing protein</fullName>
    </submittedName>
</protein>
<gene>
    <name evidence="1" type="ORF">JQ615_10900</name>
</gene>
<dbReference type="InterPro" id="IPR029016">
    <property type="entry name" value="GAF-like_dom_sf"/>
</dbReference>